<feature type="non-terminal residue" evidence="2">
    <location>
        <position position="1"/>
    </location>
</feature>
<evidence type="ECO:0000313" key="2">
    <source>
        <dbReference type="EMBL" id="KAF9932213.1"/>
    </source>
</evidence>
<name>A0A9P6IK76_9FUNG</name>
<dbReference type="Proteomes" id="UP000749646">
    <property type="component" value="Unassembled WGS sequence"/>
</dbReference>
<comment type="caution">
    <text evidence="2">The sequence shown here is derived from an EMBL/GenBank/DDBJ whole genome shotgun (WGS) entry which is preliminary data.</text>
</comment>
<evidence type="ECO:0000313" key="3">
    <source>
        <dbReference type="Proteomes" id="UP000749646"/>
    </source>
</evidence>
<feature type="compositionally biased region" description="Polar residues" evidence="1">
    <location>
        <begin position="1"/>
        <end position="10"/>
    </location>
</feature>
<reference evidence="2" key="1">
    <citation type="journal article" date="2020" name="Fungal Divers.">
        <title>Resolving the Mortierellaceae phylogeny through synthesis of multi-gene phylogenetics and phylogenomics.</title>
        <authorList>
            <person name="Vandepol N."/>
            <person name="Liber J."/>
            <person name="Desiro A."/>
            <person name="Na H."/>
            <person name="Kennedy M."/>
            <person name="Barry K."/>
            <person name="Grigoriev I.V."/>
            <person name="Miller A.N."/>
            <person name="O'Donnell K."/>
            <person name="Stajich J.E."/>
            <person name="Bonito G."/>
        </authorList>
    </citation>
    <scope>NUCLEOTIDE SEQUENCE</scope>
    <source>
        <strain evidence="2">MES-2147</strain>
    </source>
</reference>
<sequence length="86" mass="9545">DGGGTQQRCGRSSYDDRPHPPLSKTPSQEPDYLPFAKKPTAPFQTILSLFKKKDSIKIIGNADLNKPLEDRVELGVRSCKGSMKEK</sequence>
<dbReference type="AlphaFoldDB" id="A0A9P6IK76"/>
<feature type="region of interest" description="Disordered" evidence="1">
    <location>
        <begin position="1"/>
        <end position="36"/>
    </location>
</feature>
<organism evidence="2 3">
    <name type="scientific">Modicella reniformis</name>
    <dbReference type="NCBI Taxonomy" id="1440133"/>
    <lineage>
        <taxon>Eukaryota</taxon>
        <taxon>Fungi</taxon>
        <taxon>Fungi incertae sedis</taxon>
        <taxon>Mucoromycota</taxon>
        <taxon>Mortierellomycotina</taxon>
        <taxon>Mortierellomycetes</taxon>
        <taxon>Mortierellales</taxon>
        <taxon>Mortierellaceae</taxon>
        <taxon>Modicella</taxon>
    </lineage>
</organism>
<dbReference type="EMBL" id="JAAAHW010010012">
    <property type="protein sequence ID" value="KAF9932213.1"/>
    <property type="molecule type" value="Genomic_DNA"/>
</dbReference>
<accession>A0A9P6IK76</accession>
<evidence type="ECO:0000256" key="1">
    <source>
        <dbReference type="SAM" id="MobiDB-lite"/>
    </source>
</evidence>
<protein>
    <submittedName>
        <fullName evidence="2">Uncharacterized protein</fullName>
    </submittedName>
</protein>
<dbReference type="OrthoDB" id="2250876at2759"/>
<proteinExistence type="predicted"/>
<keyword evidence="3" id="KW-1185">Reference proteome</keyword>
<gene>
    <name evidence="2" type="ORF">BGZ65_004566</name>
</gene>